<dbReference type="InterPro" id="IPR026797">
    <property type="entry name" value="HAUS_6"/>
</dbReference>
<organism evidence="1 2">
    <name type="scientific">Aphelocoma coerulescens</name>
    <name type="common">Florida scrub-jay</name>
    <name type="synonym">Corvus coerulescens</name>
    <dbReference type="NCBI Taxonomy" id="39617"/>
    <lineage>
        <taxon>Eukaryota</taxon>
        <taxon>Metazoa</taxon>
        <taxon>Chordata</taxon>
        <taxon>Craniata</taxon>
        <taxon>Vertebrata</taxon>
        <taxon>Euteleostomi</taxon>
        <taxon>Archelosauria</taxon>
        <taxon>Archosauria</taxon>
        <taxon>Dinosauria</taxon>
        <taxon>Saurischia</taxon>
        <taxon>Theropoda</taxon>
        <taxon>Coelurosauria</taxon>
        <taxon>Aves</taxon>
        <taxon>Neognathae</taxon>
        <taxon>Neoaves</taxon>
        <taxon>Telluraves</taxon>
        <taxon>Australaves</taxon>
        <taxon>Passeriformes</taxon>
        <taxon>Corvoidea</taxon>
        <taxon>Corvidae</taxon>
        <taxon>Aphelocoma</taxon>
    </lineage>
</organism>
<dbReference type="GO" id="GO:0008017">
    <property type="term" value="F:microtubule binding"/>
    <property type="evidence" value="ECO:0007669"/>
    <property type="project" value="TreeGrafter"/>
</dbReference>
<dbReference type="EMBL" id="VZSI01000042">
    <property type="protein sequence ID" value="NWY14263.1"/>
    <property type="molecule type" value="Genomic_DNA"/>
</dbReference>
<dbReference type="PANTHER" id="PTHR16151">
    <property type="entry name" value="HAUS AUGMIN-LIKE COMPLEX SUBUNIT 6"/>
    <property type="match status" value="1"/>
</dbReference>
<dbReference type="GO" id="GO:1990498">
    <property type="term" value="C:mitotic spindle microtubule"/>
    <property type="evidence" value="ECO:0007669"/>
    <property type="project" value="TreeGrafter"/>
</dbReference>
<accession>A0A7K7C0S3</accession>
<protein>
    <submittedName>
        <fullName evidence="1">HAUS6 protein</fullName>
    </submittedName>
</protein>
<evidence type="ECO:0000313" key="2">
    <source>
        <dbReference type="Proteomes" id="UP000575874"/>
    </source>
</evidence>
<evidence type="ECO:0000313" key="1">
    <source>
        <dbReference type="EMBL" id="NWY14263.1"/>
    </source>
</evidence>
<name>A0A7K7C0S3_APHCE</name>
<comment type="caution">
    <text evidence="1">The sequence shown here is derived from an EMBL/GenBank/DDBJ whole genome shotgun (WGS) entry which is preliminary data.</text>
</comment>
<gene>
    <name evidence="1" type="primary">Haus6_1</name>
    <name evidence="1" type="ORF">APHCOE_R15831</name>
</gene>
<feature type="non-terminal residue" evidence="1">
    <location>
        <position position="191"/>
    </location>
</feature>
<dbReference type="GO" id="GO:0051225">
    <property type="term" value="P:spindle assembly"/>
    <property type="evidence" value="ECO:0007669"/>
    <property type="project" value="InterPro"/>
</dbReference>
<keyword evidence="2" id="KW-1185">Reference proteome</keyword>
<dbReference type="Proteomes" id="UP000575874">
    <property type="component" value="Unassembled WGS sequence"/>
</dbReference>
<dbReference type="AlphaFoldDB" id="A0A7K7C0S3"/>
<dbReference type="PANTHER" id="PTHR16151:SF2">
    <property type="entry name" value="HAUS AUGMIN-LIKE COMPLEX SUBUNIT 6"/>
    <property type="match status" value="1"/>
</dbReference>
<sequence>AYAYRMKQNDQNKNDTTDRIQKVRSMWTLIAEMLTSLKKEKAVVDSVLEDCAHPCILDGTDVVLRVPGSLTYRVESDIHGFCTGNLYEDEKLNFLTVIQLLNEALRMLRDEHCPCELKELHRIQAMVTYCKKLLQDFNTRSLRSVHQHCEQKRQSISRKQEIWESKWETILGQCPSNLIFRDYLVSNVHFI</sequence>
<proteinExistence type="predicted"/>
<reference evidence="1 2" key="1">
    <citation type="submission" date="2019-09" db="EMBL/GenBank/DDBJ databases">
        <title>Bird 10,000 Genomes (B10K) Project - Family phase.</title>
        <authorList>
            <person name="Zhang G."/>
        </authorList>
    </citation>
    <scope>NUCLEOTIDE SEQUENCE [LARGE SCALE GENOMIC DNA]</scope>
    <source>
        <strain evidence="1">OUT-0022</strain>
        <tissue evidence="1">Blood</tissue>
    </source>
</reference>
<feature type="non-terminal residue" evidence="1">
    <location>
        <position position="1"/>
    </location>
</feature>
<dbReference type="GO" id="GO:0070652">
    <property type="term" value="C:HAUS complex"/>
    <property type="evidence" value="ECO:0007669"/>
    <property type="project" value="InterPro"/>
</dbReference>